<sequence>MRKRIITGRAVLNRFQNAVVVYQRRSGHDVSAAQVSMRLQNGLKRAQRNKLGHGAGILVHWRIHHQADPQRLRKKRVGRDSLVSEWVFSDVIVDHRCALNRTPVTEIFIQIGKVNCPADQPSHKAGALG</sequence>
<evidence type="ECO:0000313" key="1">
    <source>
        <dbReference type="EMBL" id="MPN56213.1"/>
    </source>
</evidence>
<protein>
    <submittedName>
        <fullName evidence="1">Uncharacterized protein</fullName>
    </submittedName>
</protein>
<dbReference type="AlphaFoldDB" id="A0A645J9M8"/>
<proteinExistence type="predicted"/>
<dbReference type="EMBL" id="VSSQ01126291">
    <property type="protein sequence ID" value="MPN56213.1"/>
    <property type="molecule type" value="Genomic_DNA"/>
</dbReference>
<reference evidence="1" key="1">
    <citation type="submission" date="2019-08" db="EMBL/GenBank/DDBJ databases">
        <authorList>
            <person name="Kucharzyk K."/>
            <person name="Murdoch R.W."/>
            <person name="Higgins S."/>
            <person name="Loffler F."/>
        </authorList>
    </citation>
    <scope>NUCLEOTIDE SEQUENCE</scope>
</reference>
<name>A0A645J9M8_9ZZZZ</name>
<gene>
    <name evidence="1" type="ORF">SDC9_203899</name>
</gene>
<organism evidence="1">
    <name type="scientific">bioreactor metagenome</name>
    <dbReference type="NCBI Taxonomy" id="1076179"/>
    <lineage>
        <taxon>unclassified sequences</taxon>
        <taxon>metagenomes</taxon>
        <taxon>ecological metagenomes</taxon>
    </lineage>
</organism>
<accession>A0A645J9M8</accession>
<comment type="caution">
    <text evidence="1">The sequence shown here is derived from an EMBL/GenBank/DDBJ whole genome shotgun (WGS) entry which is preliminary data.</text>
</comment>